<comment type="catalytic activity">
    <reaction evidence="4">
        <text>a 1-O-alkyl-2-acetyl-sn-glycero-3-phosphocholine + H2O = a 1-O-alkyl-sn-glycero-3-phosphocholine + acetate + H(+)</text>
        <dbReference type="Rhea" id="RHEA:17777"/>
        <dbReference type="ChEBI" id="CHEBI:15377"/>
        <dbReference type="ChEBI" id="CHEBI:15378"/>
        <dbReference type="ChEBI" id="CHEBI:30089"/>
        <dbReference type="ChEBI" id="CHEBI:30909"/>
        <dbReference type="ChEBI" id="CHEBI:36707"/>
        <dbReference type="EC" id="3.1.1.47"/>
    </reaction>
    <physiologicalReaction direction="left-to-right" evidence="4">
        <dbReference type="Rhea" id="RHEA:17778"/>
    </physiologicalReaction>
</comment>
<evidence type="ECO:0000256" key="1">
    <source>
        <dbReference type="ARBA" id="ARBA00013201"/>
    </source>
</evidence>
<sequence>MNHDRRPRVWLIGSSIIARLRSYLSANRLDKNLGLKCDIIWDGRGGRRWEHLLPLLHEKRAATHTDPDVIIIHLGGNSIGLPGTNRVDLMCRMKADIHEAHMLFPNSKIMFSDILPRRVWRHQTAASGYGMERTRRWLNGVMSGYMRELGMRCIHHREIGLEQLDQDGVHLNVEGNMLFEYILYNALSVEFRS</sequence>
<dbReference type="InterPro" id="IPR036514">
    <property type="entry name" value="SGNH_hydro_sf"/>
</dbReference>
<dbReference type="Pfam" id="PF13472">
    <property type="entry name" value="Lipase_GDSL_2"/>
    <property type="match status" value="1"/>
</dbReference>
<dbReference type="SUPFAM" id="SSF52266">
    <property type="entry name" value="SGNH hydrolase"/>
    <property type="match status" value="1"/>
</dbReference>
<dbReference type="GO" id="GO:0003847">
    <property type="term" value="F:1-alkyl-2-acetylglycerophosphocholine esterase activity"/>
    <property type="evidence" value="ECO:0007669"/>
    <property type="project" value="UniProtKB-EC"/>
</dbReference>
<keyword evidence="7" id="KW-1185">Reference proteome</keyword>
<organism evidence="6 7">
    <name type="scientific">Silurus asotus</name>
    <name type="common">Amur catfish</name>
    <name type="synonym">Parasilurus asotus</name>
    <dbReference type="NCBI Taxonomy" id="30991"/>
    <lineage>
        <taxon>Eukaryota</taxon>
        <taxon>Metazoa</taxon>
        <taxon>Chordata</taxon>
        <taxon>Craniata</taxon>
        <taxon>Vertebrata</taxon>
        <taxon>Euteleostomi</taxon>
        <taxon>Actinopterygii</taxon>
        <taxon>Neopterygii</taxon>
        <taxon>Teleostei</taxon>
        <taxon>Ostariophysi</taxon>
        <taxon>Siluriformes</taxon>
        <taxon>Siluridae</taxon>
        <taxon>Silurus</taxon>
    </lineage>
</organism>
<gene>
    <name evidence="6" type="ORF">C0J50_11104</name>
</gene>
<dbReference type="CDD" id="cd00229">
    <property type="entry name" value="SGNH_hydrolase"/>
    <property type="match status" value="1"/>
</dbReference>
<evidence type="ECO:0000256" key="4">
    <source>
        <dbReference type="ARBA" id="ARBA00048078"/>
    </source>
</evidence>
<dbReference type="Proteomes" id="UP001205998">
    <property type="component" value="Unassembled WGS sequence"/>
</dbReference>
<protein>
    <recommendedName>
        <fullName evidence="1">1-alkyl-2-acetylglycerophosphocholine esterase</fullName>
        <ecNumber evidence="1">3.1.1.47</ecNumber>
    </recommendedName>
</protein>
<dbReference type="InterPro" id="IPR013830">
    <property type="entry name" value="SGNH_hydro"/>
</dbReference>
<evidence type="ECO:0000313" key="6">
    <source>
        <dbReference type="EMBL" id="KAI5614794.1"/>
    </source>
</evidence>
<comment type="caution">
    <text evidence="6">The sequence shown here is derived from an EMBL/GenBank/DDBJ whole genome shotgun (WGS) entry which is preliminary data.</text>
</comment>
<evidence type="ECO:0000313" key="7">
    <source>
        <dbReference type="Proteomes" id="UP001205998"/>
    </source>
</evidence>
<accession>A0AAD5ADM9</accession>
<evidence type="ECO:0000259" key="5">
    <source>
        <dbReference type="Pfam" id="PF13472"/>
    </source>
</evidence>
<comment type="catalytic activity">
    <reaction evidence="2">
        <text>1-O-hexadecyl-2-acetyl-sn-glycero-3-phosphocholine + H2O = 1-O-hexadecyl-sn-glycero-3-phosphocholine + acetate + H(+)</text>
        <dbReference type="Rhea" id="RHEA:40479"/>
        <dbReference type="ChEBI" id="CHEBI:15377"/>
        <dbReference type="ChEBI" id="CHEBI:15378"/>
        <dbReference type="ChEBI" id="CHEBI:30089"/>
        <dbReference type="ChEBI" id="CHEBI:44811"/>
        <dbReference type="ChEBI" id="CHEBI:64496"/>
    </reaction>
    <physiologicalReaction direction="left-to-right" evidence="2">
        <dbReference type="Rhea" id="RHEA:40480"/>
    </physiologicalReaction>
</comment>
<name>A0AAD5ADM9_SILAS</name>
<reference evidence="6" key="1">
    <citation type="submission" date="2018-07" db="EMBL/GenBank/DDBJ databases">
        <title>Comparative genomics of catfishes provides insights into carnivory and benthic adaptation.</title>
        <authorList>
            <person name="Zhang Y."/>
            <person name="Wang D."/>
            <person name="Peng Z."/>
            <person name="Zheng S."/>
            <person name="Shao F."/>
            <person name="Tao W."/>
        </authorList>
    </citation>
    <scope>NUCLEOTIDE SEQUENCE</scope>
    <source>
        <strain evidence="6">Chongqing</strain>
    </source>
</reference>
<dbReference type="Gene3D" id="3.40.50.1110">
    <property type="entry name" value="SGNH hydrolase"/>
    <property type="match status" value="1"/>
</dbReference>
<dbReference type="AlphaFoldDB" id="A0AAD5ADM9"/>
<evidence type="ECO:0000256" key="3">
    <source>
        <dbReference type="ARBA" id="ARBA00035804"/>
    </source>
</evidence>
<evidence type="ECO:0000256" key="2">
    <source>
        <dbReference type="ARBA" id="ARBA00023721"/>
    </source>
</evidence>
<dbReference type="EC" id="3.1.1.47" evidence="1"/>
<proteinExistence type="predicted"/>
<dbReference type="EMBL" id="MU557571">
    <property type="protein sequence ID" value="KAI5614794.1"/>
    <property type="molecule type" value="Genomic_DNA"/>
</dbReference>
<feature type="domain" description="SGNH hydrolase-type esterase" evidence="5">
    <location>
        <begin position="12"/>
        <end position="176"/>
    </location>
</feature>
<comment type="catalytic activity">
    <reaction evidence="3">
        <text>1-O-hexadecyl-2-acetyl-sn-glycero-3-phosphate + H2O = 1-O-hexadecyl-sn-glycero-3-phosphate + acetate + H(+)</text>
        <dbReference type="Rhea" id="RHEA:41704"/>
        <dbReference type="ChEBI" id="CHEBI:15377"/>
        <dbReference type="ChEBI" id="CHEBI:15378"/>
        <dbReference type="ChEBI" id="CHEBI:30089"/>
        <dbReference type="ChEBI" id="CHEBI:77580"/>
        <dbReference type="ChEBI" id="CHEBI:78385"/>
    </reaction>
    <physiologicalReaction direction="left-to-right" evidence="3">
        <dbReference type="Rhea" id="RHEA:41705"/>
    </physiologicalReaction>
</comment>